<evidence type="ECO:0000313" key="3">
    <source>
        <dbReference type="Proteomes" id="UP000824109"/>
    </source>
</evidence>
<evidence type="ECO:0000313" key="2">
    <source>
        <dbReference type="EMBL" id="HIU56426.1"/>
    </source>
</evidence>
<reference evidence="2" key="2">
    <citation type="journal article" date="2021" name="PeerJ">
        <title>Extensive microbial diversity within the chicken gut microbiome revealed by metagenomics and culture.</title>
        <authorList>
            <person name="Gilroy R."/>
            <person name="Ravi A."/>
            <person name="Getino M."/>
            <person name="Pursley I."/>
            <person name="Horton D.L."/>
            <person name="Alikhan N.F."/>
            <person name="Baker D."/>
            <person name="Gharbi K."/>
            <person name="Hall N."/>
            <person name="Watson M."/>
            <person name="Adriaenssens E.M."/>
            <person name="Foster-Nyarko E."/>
            <person name="Jarju S."/>
            <person name="Secka A."/>
            <person name="Antonio M."/>
            <person name="Oren A."/>
            <person name="Chaudhuri R.R."/>
            <person name="La Ragione R."/>
            <person name="Hildebrand F."/>
            <person name="Pallen M.J."/>
        </authorList>
    </citation>
    <scope>NUCLEOTIDE SEQUENCE</scope>
    <source>
        <strain evidence="2">USAMLcec3-3695</strain>
    </source>
</reference>
<dbReference type="PANTHER" id="PTHR18964">
    <property type="entry name" value="ROK (REPRESSOR, ORF, KINASE) FAMILY"/>
    <property type="match status" value="1"/>
</dbReference>
<reference evidence="2" key="1">
    <citation type="submission" date="2020-10" db="EMBL/GenBank/DDBJ databases">
        <authorList>
            <person name="Gilroy R."/>
        </authorList>
    </citation>
    <scope>NUCLEOTIDE SEQUENCE</scope>
    <source>
        <strain evidence="2">USAMLcec3-3695</strain>
    </source>
</reference>
<name>A0A9D1M9Y1_9FIRM</name>
<dbReference type="Gene3D" id="3.30.420.40">
    <property type="match status" value="2"/>
</dbReference>
<dbReference type="Pfam" id="PF00480">
    <property type="entry name" value="ROK"/>
    <property type="match status" value="1"/>
</dbReference>
<dbReference type="InterPro" id="IPR043129">
    <property type="entry name" value="ATPase_NBD"/>
</dbReference>
<evidence type="ECO:0000256" key="1">
    <source>
        <dbReference type="ARBA" id="ARBA00006479"/>
    </source>
</evidence>
<protein>
    <submittedName>
        <fullName evidence="2">ROK family protein</fullName>
    </submittedName>
</protein>
<dbReference type="Proteomes" id="UP000824109">
    <property type="component" value="Unassembled WGS sequence"/>
</dbReference>
<dbReference type="EMBL" id="DVNB01000015">
    <property type="protein sequence ID" value="HIU56426.1"/>
    <property type="molecule type" value="Genomic_DNA"/>
</dbReference>
<gene>
    <name evidence="2" type="ORF">IAA61_01270</name>
</gene>
<comment type="similarity">
    <text evidence="1">Belongs to the ROK (NagC/XylR) family.</text>
</comment>
<dbReference type="InterPro" id="IPR000600">
    <property type="entry name" value="ROK"/>
</dbReference>
<accession>A0A9D1M9Y1</accession>
<dbReference type="AlphaFoldDB" id="A0A9D1M9Y1"/>
<sequence>MYIGIDLGGTNIAGAVVNAEGNILSQGSVPTRSERPTIDIVKDMAELSREITADSGLELSDIKAVGIGCPGTIDFDTGEVIYSNNIRMEHFPLADEFRKLIDLPVKVDNDANCAAMGEYLVNGGGAKSFMLITLGTGVGSGLVLNGEVYRGFNGAASEAGHLTLVSGGELCTCGKQGCWEAYASASALVRQTKTAMSAHPESLMHKIAEEFGAVNGQTAFLAAKEGDAAAHAVVDAYIRYVADGIVSVENIIQPEVIAIGGGISREGEGLLRPIREYVGNTGFNKFKKKSRIIAAGLLNDAGVIGAAAVAM</sequence>
<proteinExistence type="inferred from homology"/>
<dbReference type="SUPFAM" id="SSF53067">
    <property type="entry name" value="Actin-like ATPase domain"/>
    <property type="match status" value="1"/>
</dbReference>
<organism evidence="2 3">
    <name type="scientific">Candidatus Ornithomonoglobus merdipullorum</name>
    <dbReference type="NCBI Taxonomy" id="2840895"/>
    <lineage>
        <taxon>Bacteria</taxon>
        <taxon>Bacillati</taxon>
        <taxon>Bacillota</taxon>
        <taxon>Clostridia</taxon>
        <taxon>Candidatus Ornithomonoglobus</taxon>
    </lineage>
</organism>
<comment type="caution">
    <text evidence="2">The sequence shown here is derived from an EMBL/GenBank/DDBJ whole genome shotgun (WGS) entry which is preliminary data.</text>
</comment>
<dbReference type="PANTHER" id="PTHR18964:SF149">
    <property type="entry name" value="BIFUNCTIONAL UDP-N-ACETYLGLUCOSAMINE 2-EPIMERASE_N-ACETYLMANNOSAMINE KINASE"/>
    <property type="match status" value="1"/>
</dbReference>